<dbReference type="Pfam" id="PF15138">
    <property type="entry name" value="Syncollin"/>
    <property type="match status" value="1"/>
</dbReference>
<accession>A0ABQ9E1J7</accession>
<sequence length="137" mass="14793">MAAALLVTLVASGVVALLGGGAWAQCPAPADLRPHNGTRVCAQLYADNSPYYDQCCSGDVLVVEPGSDVPYLPWKWSGTISSLVVGTRCELNVWSRRGKKGNTRRFGAGAVPRLQEVRRGLFGDWNDAIRGYYCTCK</sequence>
<dbReference type="EMBL" id="WHWB01013572">
    <property type="protein sequence ID" value="KAJ7428794.1"/>
    <property type="molecule type" value="Genomic_DNA"/>
</dbReference>
<keyword evidence="1" id="KW-0732">Signal</keyword>
<comment type="caution">
    <text evidence="2">The sequence shown here is derived from an EMBL/GenBank/DDBJ whole genome shotgun (WGS) entry which is preliminary data.</text>
</comment>
<feature type="chain" id="PRO_5045396735" evidence="1">
    <location>
        <begin position="25"/>
        <end position="137"/>
    </location>
</feature>
<gene>
    <name evidence="2" type="primary">Sycn</name>
    <name evidence="2" type="ORF">WISP_00724</name>
</gene>
<dbReference type="InterPro" id="IPR028137">
    <property type="entry name" value="Syncollin"/>
</dbReference>
<dbReference type="PANTHER" id="PTHR17503">
    <property type="entry name" value="SYNCOLLIN"/>
    <property type="match status" value="1"/>
</dbReference>
<organism evidence="2 3">
    <name type="scientific">Willisornis vidua</name>
    <name type="common">Xingu scale-backed antbird</name>
    <dbReference type="NCBI Taxonomy" id="1566151"/>
    <lineage>
        <taxon>Eukaryota</taxon>
        <taxon>Metazoa</taxon>
        <taxon>Chordata</taxon>
        <taxon>Craniata</taxon>
        <taxon>Vertebrata</taxon>
        <taxon>Euteleostomi</taxon>
        <taxon>Archelosauria</taxon>
        <taxon>Archosauria</taxon>
        <taxon>Dinosauria</taxon>
        <taxon>Saurischia</taxon>
        <taxon>Theropoda</taxon>
        <taxon>Coelurosauria</taxon>
        <taxon>Aves</taxon>
        <taxon>Neognathae</taxon>
        <taxon>Neoaves</taxon>
        <taxon>Telluraves</taxon>
        <taxon>Australaves</taxon>
        <taxon>Passeriformes</taxon>
        <taxon>Thamnophilidae</taxon>
        <taxon>Willisornis</taxon>
    </lineage>
</organism>
<proteinExistence type="predicted"/>
<name>A0ABQ9E1J7_9PASS</name>
<dbReference type="Proteomes" id="UP001145742">
    <property type="component" value="Unassembled WGS sequence"/>
</dbReference>
<evidence type="ECO:0000313" key="2">
    <source>
        <dbReference type="EMBL" id="KAJ7428794.1"/>
    </source>
</evidence>
<protein>
    <submittedName>
        <fullName evidence="2">Syncollin</fullName>
    </submittedName>
</protein>
<dbReference type="PANTHER" id="PTHR17503:SF0">
    <property type="entry name" value="SYNCOLLIN"/>
    <property type="match status" value="1"/>
</dbReference>
<evidence type="ECO:0000256" key="1">
    <source>
        <dbReference type="SAM" id="SignalP"/>
    </source>
</evidence>
<keyword evidence="3" id="KW-1185">Reference proteome</keyword>
<reference evidence="2" key="1">
    <citation type="submission" date="2019-10" db="EMBL/GenBank/DDBJ databases">
        <authorList>
            <person name="Soares A.E.R."/>
            <person name="Aleixo A."/>
            <person name="Schneider P."/>
            <person name="Miyaki C.Y."/>
            <person name="Schneider M.P."/>
            <person name="Mello C."/>
            <person name="Vasconcelos A.T.R."/>
        </authorList>
    </citation>
    <scope>NUCLEOTIDE SEQUENCE</scope>
    <source>
        <tissue evidence="2">Muscle</tissue>
    </source>
</reference>
<evidence type="ECO:0000313" key="3">
    <source>
        <dbReference type="Proteomes" id="UP001145742"/>
    </source>
</evidence>
<feature type="signal peptide" evidence="1">
    <location>
        <begin position="1"/>
        <end position="24"/>
    </location>
</feature>
<dbReference type="Gene3D" id="2.60.20.10">
    <property type="entry name" value="Crystallins"/>
    <property type="match status" value="1"/>
</dbReference>